<reference evidence="4" key="1">
    <citation type="submission" date="2018-05" db="EMBL/GenBank/DDBJ databases">
        <authorList>
            <person name="Lanie J.A."/>
            <person name="Ng W.-L."/>
            <person name="Kazmierczak K.M."/>
            <person name="Andrzejewski T.M."/>
            <person name="Davidsen T.M."/>
            <person name="Wayne K.J."/>
            <person name="Tettelin H."/>
            <person name="Glass J.I."/>
            <person name="Rusch D."/>
            <person name="Podicherti R."/>
            <person name="Tsui H.-C.T."/>
            <person name="Winkler M.E."/>
        </authorList>
    </citation>
    <scope>NUCLEOTIDE SEQUENCE</scope>
</reference>
<dbReference type="Gene3D" id="3.40.50.300">
    <property type="entry name" value="P-loop containing nucleotide triphosphate hydrolases"/>
    <property type="match status" value="1"/>
</dbReference>
<sequence>MRRETVYAAKNINIDVSRGEILGLVGESGSGKSTVGNAI</sequence>
<gene>
    <name evidence="4" type="ORF">METZ01_LOCUS405813</name>
</gene>
<dbReference type="SUPFAM" id="SSF52540">
    <property type="entry name" value="P-loop containing nucleoside triphosphate hydrolases"/>
    <property type="match status" value="1"/>
</dbReference>
<evidence type="ECO:0000259" key="3">
    <source>
        <dbReference type="Pfam" id="PF00005"/>
    </source>
</evidence>
<organism evidence="4">
    <name type="scientific">marine metagenome</name>
    <dbReference type="NCBI Taxonomy" id="408172"/>
    <lineage>
        <taxon>unclassified sequences</taxon>
        <taxon>metagenomes</taxon>
        <taxon>ecological metagenomes</taxon>
    </lineage>
</organism>
<proteinExistence type="predicted"/>
<evidence type="ECO:0000313" key="4">
    <source>
        <dbReference type="EMBL" id="SVD52959.1"/>
    </source>
</evidence>
<keyword evidence="2" id="KW-0067">ATP-binding</keyword>
<dbReference type="InterPro" id="IPR003439">
    <property type="entry name" value="ABC_transporter-like_ATP-bd"/>
</dbReference>
<dbReference type="GO" id="GO:0005524">
    <property type="term" value="F:ATP binding"/>
    <property type="evidence" value="ECO:0007669"/>
    <property type="project" value="UniProtKB-KW"/>
</dbReference>
<dbReference type="EMBL" id="UINC01156506">
    <property type="protein sequence ID" value="SVD52959.1"/>
    <property type="molecule type" value="Genomic_DNA"/>
</dbReference>
<accession>A0A382W2J8</accession>
<dbReference type="Pfam" id="PF00005">
    <property type="entry name" value="ABC_tran"/>
    <property type="match status" value="1"/>
</dbReference>
<dbReference type="GO" id="GO:0016887">
    <property type="term" value="F:ATP hydrolysis activity"/>
    <property type="evidence" value="ECO:0007669"/>
    <property type="project" value="InterPro"/>
</dbReference>
<dbReference type="GO" id="GO:0015937">
    <property type="term" value="P:coenzyme A biosynthetic process"/>
    <property type="evidence" value="ECO:0007669"/>
    <property type="project" value="InterPro"/>
</dbReference>
<feature type="domain" description="ABC transporter" evidence="3">
    <location>
        <begin position="10"/>
        <end position="39"/>
    </location>
</feature>
<name>A0A382W2J8_9ZZZZ</name>
<evidence type="ECO:0000256" key="2">
    <source>
        <dbReference type="ARBA" id="ARBA00022840"/>
    </source>
</evidence>
<evidence type="ECO:0000256" key="1">
    <source>
        <dbReference type="ARBA" id="ARBA00022741"/>
    </source>
</evidence>
<keyword evidence="1" id="KW-0547">Nucleotide-binding</keyword>
<dbReference type="GO" id="GO:0004140">
    <property type="term" value="F:dephospho-CoA kinase activity"/>
    <property type="evidence" value="ECO:0007669"/>
    <property type="project" value="InterPro"/>
</dbReference>
<dbReference type="InterPro" id="IPR001977">
    <property type="entry name" value="Depp_CoAkinase"/>
</dbReference>
<dbReference type="AlphaFoldDB" id="A0A382W2J8"/>
<feature type="non-terminal residue" evidence="4">
    <location>
        <position position="39"/>
    </location>
</feature>
<dbReference type="InterPro" id="IPR027417">
    <property type="entry name" value="P-loop_NTPase"/>
</dbReference>
<dbReference type="PROSITE" id="PS51219">
    <property type="entry name" value="DPCK"/>
    <property type="match status" value="1"/>
</dbReference>
<protein>
    <recommendedName>
        <fullName evidence="3">ABC transporter domain-containing protein</fullName>
    </recommendedName>
</protein>